<sequence length="88" mass="9573">MPRNINFEPADVNAALYRIRTRPTVSLKDASLALGTHLQTLIKAAKRGSLEFPTMHVGTRWVVPTPPLLAVLHLEPLPSAITGELIPA</sequence>
<comment type="caution">
    <text evidence="1">The sequence shown here is derived from an EMBL/GenBank/DDBJ whole genome shotgun (WGS) entry which is preliminary data.</text>
</comment>
<evidence type="ECO:0008006" key="3">
    <source>
        <dbReference type="Google" id="ProtNLM"/>
    </source>
</evidence>
<dbReference type="EMBL" id="JBDLOU010000003">
    <property type="protein sequence ID" value="MEX3736973.1"/>
    <property type="molecule type" value="Genomic_DNA"/>
</dbReference>
<reference evidence="1 2" key="1">
    <citation type="submission" date="2024-04" db="EMBL/GenBank/DDBJ databases">
        <title>Genomic Markers of Mycobacteria.</title>
        <authorList>
            <person name="Soliman M.S."/>
            <person name="Elkholy A."/>
            <person name="Soliman N.S."/>
            <person name="Abbas A."/>
            <person name="Khayrat S."/>
            <person name="Shawky S."/>
        </authorList>
    </citation>
    <scope>NUCLEOTIDE SEQUENCE [LARGE SCALE GENOMIC DNA]</scope>
    <source>
        <strain evidence="1 2">Egy-CU-AM5</strain>
    </source>
</reference>
<dbReference type="RefSeq" id="WP_368572297.1">
    <property type="nucleotide sequence ID" value="NZ_JBDLOU010000003.1"/>
</dbReference>
<accession>A0ABV3V6T7</accession>
<keyword evidence="2" id="KW-1185">Reference proteome</keyword>
<organism evidence="1 2">
    <name type="scientific">Mycolicibacterium porcinum</name>
    <dbReference type="NCBI Taxonomy" id="39693"/>
    <lineage>
        <taxon>Bacteria</taxon>
        <taxon>Bacillati</taxon>
        <taxon>Actinomycetota</taxon>
        <taxon>Actinomycetes</taxon>
        <taxon>Mycobacteriales</taxon>
        <taxon>Mycobacteriaceae</taxon>
        <taxon>Mycolicibacterium</taxon>
    </lineage>
</organism>
<gene>
    <name evidence="1" type="ORF">ABFW12_01855</name>
</gene>
<name>A0ABV3V6T7_9MYCO</name>
<evidence type="ECO:0000313" key="1">
    <source>
        <dbReference type="EMBL" id="MEX3736973.1"/>
    </source>
</evidence>
<proteinExistence type="predicted"/>
<evidence type="ECO:0000313" key="2">
    <source>
        <dbReference type="Proteomes" id="UP001558474"/>
    </source>
</evidence>
<protein>
    <recommendedName>
        <fullName evidence="3">DNA-binding protein</fullName>
    </recommendedName>
</protein>
<dbReference type="Proteomes" id="UP001558474">
    <property type="component" value="Unassembled WGS sequence"/>
</dbReference>